<evidence type="ECO:0000256" key="7">
    <source>
        <dbReference type="PROSITE-ProRule" id="PRU00042"/>
    </source>
</evidence>
<proteinExistence type="predicted"/>
<dbReference type="GO" id="GO:0005634">
    <property type="term" value="C:nucleus"/>
    <property type="evidence" value="ECO:0007669"/>
    <property type="project" value="UniProtKB-SubCell"/>
</dbReference>
<keyword evidence="4 7" id="KW-0863">Zinc-finger</keyword>
<feature type="compositionally biased region" description="Basic and acidic residues" evidence="8">
    <location>
        <begin position="280"/>
        <end position="289"/>
    </location>
</feature>
<evidence type="ECO:0000313" key="11">
    <source>
        <dbReference type="RefSeq" id="XP_054855512.1"/>
    </source>
</evidence>
<feature type="compositionally biased region" description="Basic residues" evidence="8">
    <location>
        <begin position="267"/>
        <end position="278"/>
    </location>
</feature>
<feature type="domain" description="C2H2-type" evidence="9">
    <location>
        <begin position="642"/>
        <end position="671"/>
    </location>
</feature>
<keyword evidence="3" id="KW-0677">Repeat</keyword>
<evidence type="ECO:0000313" key="10">
    <source>
        <dbReference type="Proteomes" id="UP001190640"/>
    </source>
</evidence>
<evidence type="ECO:0000256" key="4">
    <source>
        <dbReference type="ARBA" id="ARBA00022771"/>
    </source>
</evidence>
<reference evidence="11" key="1">
    <citation type="submission" date="2025-08" db="UniProtKB">
        <authorList>
            <consortium name="RefSeq"/>
        </authorList>
    </citation>
    <scope>IDENTIFICATION</scope>
    <source>
        <tissue evidence="11">Blood</tissue>
    </source>
</reference>
<feature type="domain" description="C2H2-type" evidence="9">
    <location>
        <begin position="698"/>
        <end position="725"/>
    </location>
</feature>
<evidence type="ECO:0000256" key="6">
    <source>
        <dbReference type="ARBA" id="ARBA00023242"/>
    </source>
</evidence>
<feature type="region of interest" description="Disordered" evidence="8">
    <location>
        <begin position="235"/>
        <end position="289"/>
    </location>
</feature>
<keyword evidence="6" id="KW-0539">Nucleus</keyword>
<keyword evidence="2" id="KW-0479">Metal-binding</keyword>
<sequence>MREGLLGRPAAAARPAGHALGAMDLVAGMEVGAEIEVTEDGALEELPLRLENAKNCLSWESLDISSSDDDGEAYLTFCLPVRRPPRPAPRIPAQRPPVSPSVVKSPACEKRVPPLYPCPLRPSVPASPGIPVFGAYQCQKCLQVFMEEWHYSQHLQDHAQEEAQQQAPQPLARSHSPPRKLRCLECGKRFLHPQHFARHTKWHLKLVRKGIKVCRKKGGRRSSQVSYVYKPLGAAGSQAGAKDGPGLPVAQENSRQPKNLQMPRLQRSSKRKGTKQPKRGPAEISRDEEVLVPAYPENSMTILDGEGGVSILHPWQKKQAAILESQVAGGLFQPTVFNAENQIIILDDQEAETRSVVPERHYAEVQTTLFDNQMNAARPLFFRTEEQATILNAQVNVDSLQLGELKEPAAIASGCVGQNPCALFRTVLLQADEPAAVLDGQIESSPLQQVIIKTSEVAPTLFVDAEPHLSSLDSATLQFVPMEFVTVPYGNSLTVDQTEPTEEGEKAWESPATTFQFPGYLPNVYQQNKQPPPTAPSCPSPKGPLVVRLFPCTSGEHPEVLDLEYDTGGGIPVASEPWEASVGTGQEAYTTEEAVEDNFIIVEVEADSCNQGLAVDRSQGSPRRQALHRIIQAASRNHVRRFKCPDCGVCYSRMSQLRSHQKGPKRQGRSYLCECGASFRGLLHLLRHQLQHLEEALFICATCGKSLKGHRGLARHGTCHPGPARFGCHCGVSFQRLSRYLWHHVKSQRPGLRVYTLSGFLSSG</sequence>
<accession>A0AA97LKW0</accession>
<dbReference type="GO" id="GO:0008270">
    <property type="term" value="F:zinc ion binding"/>
    <property type="evidence" value="ECO:0007669"/>
    <property type="project" value="UniProtKB-KW"/>
</dbReference>
<evidence type="ECO:0000259" key="9">
    <source>
        <dbReference type="PROSITE" id="PS50157"/>
    </source>
</evidence>
<dbReference type="PANTHER" id="PTHR23226">
    <property type="entry name" value="ZINC FINGER AND SCAN DOMAIN-CONTAINING"/>
    <property type="match status" value="1"/>
</dbReference>
<feature type="domain" description="C2H2-type" evidence="9">
    <location>
        <begin position="136"/>
        <end position="163"/>
    </location>
</feature>
<dbReference type="GO" id="GO:0000981">
    <property type="term" value="F:DNA-binding transcription factor activity, RNA polymerase II-specific"/>
    <property type="evidence" value="ECO:0007669"/>
    <property type="project" value="TreeGrafter"/>
</dbReference>
<feature type="region of interest" description="Disordered" evidence="8">
    <location>
        <begin position="156"/>
        <end position="178"/>
    </location>
</feature>
<dbReference type="PROSITE" id="PS50157">
    <property type="entry name" value="ZINC_FINGER_C2H2_2"/>
    <property type="match status" value="4"/>
</dbReference>
<dbReference type="Pfam" id="PF00096">
    <property type="entry name" value="zf-C2H2"/>
    <property type="match status" value="1"/>
</dbReference>
<evidence type="ECO:0000256" key="5">
    <source>
        <dbReference type="ARBA" id="ARBA00022833"/>
    </source>
</evidence>
<dbReference type="AlphaFoldDB" id="A0AA97LKW0"/>
<dbReference type="PROSITE" id="PS00028">
    <property type="entry name" value="ZINC_FINGER_C2H2_1"/>
    <property type="match status" value="3"/>
</dbReference>
<dbReference type="PANTHER" id="PTHR23226:SF416">
    <property type="entry name" value="FI01424P"/>
    <property type="match status" value="1"/>
</dbReference>
<feature type="domain" description="C2H2-type" evidence="9">
    <location>
        <begin position="181"/>
        <end position="203"/>
    </location>
</feature>
<dbReference type="SUPFAM" id="SSF57667">
    <property type="entry name" value="beta-beta-alpha zinc fingers"/>
    <property type="match status" value="1"/>
</dbReference>
<gene>
    <name evidence="11" type="primary">LOC129343360</name>
</gene>
<dbReference type="GO" id="GO:0000978">
    <property type="term" value="F:RNA polymerase II cis-regulatory region sequence-specific DNA binding"/>
    <property type="evidence" value="ECO:0007669"/>
    <property type="project" value="TreeGrafter"/>
</dbReference>
<keyword evidence="5" id="KW-0862">Zinc</keyword>
<keyword evidence="10" id="KW-1185">Reference proteome</keyword>
<comment type="subcellular location">
    <subcellularLocation>
        <location evidence="1">Nucleus</location>
    </subcellularLocation>
</comment>
<dbReference type="GeneID" id="129343360"/>
<dbReference type="InterPro" id="IPR013087">
    <property type="entry name" value="Znf_C2H2_type"/>
</dbReference>
<dbReference type="InterPro" id="IPR036236">
    <property type="entry name" value="Znf_C2H2_sf"/>
</dbReference>
<dbReference type="KEGG" id="emc:129343360"/>
<dbReference type="RefSeq" id="XP_054855512.1">
    <property type="nucleotide sequence ID" value="XM_054999537.1"/>
</dbReference>
<evidence type="ECO:0000256" key="3">
    <source>
        <dbReference type="ARBA" id="ARBA00022737"/>
    </source>
</evidence>
<dbReference type="Proteomes" id="UP001190640">
    <property type="component" value="Chromosome 15"/>
</dbReference>
<dbReference type="Gene3D" id="3.30.160.60">
    <property type="entry name" value="Classic Zinc Finger"/>
    <property type="match status" value="2"/>
</dbReference>
<name>A0AA97LKW0_EUBMA</name>
<evidence type="ECO:0000256" key="1">
    <source>
        <dbReference type="ARBA" id="ARBA00004123"/>
    </source>
</evidence>
<protein>
    <submittedName>
        <fullName evidence="11">Zinc finger protein 853-like</fullName>
    </submittedName>
</protein>
<dbReference type="SMART" id="SM00355">
    <property type="entry name" value="ZnF_C2H2"/>
    <property type="match status" value="5"/>
</dbReference>
<organism evidence="10 11">
    <name type="scientific">Eublepharis macularius</name>
    <name type="common">Leopard gecko</name>
    <name type="synonym">Cyrtodactylus macularius</name>
    <dbReference type="NCBI Taxonomy" id="481883"/>
    <lineage>
        <taxon>Eukaryota</taxon>
        <taxon>Metazoa</taxon>
        <taxon>Chordata</taxon>
        <taxon>Craniata</taxon>
        <taxon>Vertebrata</taxon>
        <taxon>Euteleostomi</taxon>
        <taxon>Lepidosauria</taxon>
        <taxon>Squamata</taxon>
        <taxon>Bifurcata</taxon>
        <taxon>Gekkota</taxon>
        <taxon>Eublepharidae</taxon>
        <taxon>Eublepharinae</taxon>
        <taxon>Eublepharis</taxon>
    </lineage>
</organism>
<evidence type="ECO:0000256" key="2">
    <source>
        <dbReference type="ARBA" id="ARBA00022723"/>
    </source>
</evidence>
<evidence type="ECO:0000256" key="8">
    <source>
        <dbReference type="SAM" id="MobiDB-lite"/>
    </source>
</evidence>
<feature type="compositionally biased region" description="Low complexity" evidence="8">
    <location>
        <begin position="162"/>
        <end position="172"/>
    </location>
</feature>